<sequence length="367" mass="39586">MADHDDEEEEEEEDDFHPGDDDDDDDDDDGDYDAEENEDDRTFPTFLEGNLYLDPSKGLCYEQPGLFCLASQLQSNTFDFSSPSPLDTPLPFHGWIQDPTEWLEFLVTFSKEAALSGDPLEEKLLQAQEEKNQSMRNVATATTAAAKSGEDVDEVTSKKRSTTTAKLKSPPSYSTTENVKSPPPTDSSDVQASPSGKAVASTDGGEGTLVVMSGSQLINGSGNNDNHRKITFRGAYRPPRTTVDQLWIISSVVVEEPTTTSTAAATGGTAGAAAPAAAAAARKRGRNDDDDDSVDGNGGVDYQELIDLHDDAGLSTEELRQRYYGTDDIPTTTTSGNDGAKQPASAHKKSRQQEEQDDDGDDDDYGF</sequence>
<dbReference type="EMBL" id="JAGRRH010000022">
    <property type="protein sequence ID" value="KAG7345124.1"/>
    <property type="molecule type" value="Genomic_DNA"/>
</dbReference>
<reference evidence="2" key="1">
    <citation type="journal article" date="2021" name="Sci. Rep.">
        <title>Diploid genomic architecture of Nitzschia inconspicua, an elite biomass production diatom.</title>
        <authorList>
            <person name="Oliver A."/>
            <person name="Podell S."/>
            <person name="Pinowska A."/>
            <person name="Traller J.C."/>
            <person name="Smith S.R."/>
            <person name="McClure R."/>
            <person name="Beliaev A."/>
            <person name="Bohutskyi P."/>
            <person name="Hill E.A."/>
            <person name="Rabines A."/>
            <person name="Zheng H."/>
            <person name="Allen L.Z."/>
            <person name="Kuo A."/>
            <person name="Grigoriev I.V."/>
            <person name="Allen A.E."/>
            <person name="Hazlebeck D."/>
            <person name="Allen E.E."/>
        </authorList>
    </citation>
    <scope>NUCLEOTIDE SEQUENCE</scope>
    <source>
        <strain evidence="2">Hildebrandi</strain>
    </source>
</reference>
<organism evidence="2 3">
    <name type="scientific">Nitzschia inconspicua</name>
    <dbReference type="NCBI Taxonomy" id="303405"/>
    <lineage>
        <taxon>Eukaryota</taxon>
        <taxon>Sar</taxon>
        <taxon>Stramenopiles</taxon>
        <taxon>Ochrophyta</taxon>
        <taxon>Bacillariophyta</taxon>
        <taxon>Bacillariophyceae</taxon>
        <taxon>Bacillariophycidae</taxon>
        <taxon>Bacillariales</taxon>
        <taxon>Bacillariaceae</taxon>
        <taxon>Nitzschia</taxon>
    </lineage>
</organism>
<evidence type="ECO:0000313" key="3">
    <source>
        <dbReference type="Proteomes" id="UP000693970"/>
    </source>
</evidence>
<dbReference type="Proteomes" id="UP000693970">
    <property type="component" value="Unassembled WGS sequence"/>
</dbReference>
<evidence type="ECO:0000313" key="2">
    <source>
        <dbReference type="EMBL" id="KAG7345124.1"/>
    </source>
</evidence>
<comment type="caution">
    <text evidence="2">The sequence shown here is derived from an EMBL/GenBank/DDBJ whole genome shotgun (WGS) entry which is preliminary data.</text>
</comment>
<proteinExistence type="predicted"/>
<dbReference type="AlphaFoldDB" id="A0A9K3KK02"/>
<keyword evidence="3" id="KW-1185">Reference proteome</keyword>
<evidence type="ECO:0000256" key="1">
    <source>
        <dbReference type="SAM" id="MobiDB-lite"/>
    </source>
</evidence>
<feature type="compositionally biased region" description="Low complexity" evidence="1">
    <location>
        <begin position="260"/>
        <end position="280"/>
    </location>
</feature>
<protein>
    <submittedName>
        <fullName evidence="2">Uncharacterized protein</fullName>
    </submittedName>
</protein>
<name>A0A9K3KK02_9STRA</name>
<feature type="region of interest" description="Disordered" evidence="1">
    <location>
        <begin position="260"/>
        <end position="367"/>
    </location>
</feature>
<feature type="region of interest" description="Disordered" evidence="1">
    <location>
        <begin position="130"/>
        <end position="208"/>
    </location>
</feature>
<reference evidence="2" key="2">
    <citation type="submission" date="2021-04" db="EMBL/GenBank/DDBJ databases">
        <authorList>
            <person name="Podell S."/>
        </authorList>
    </citation>
    <scope>NUCLEOTIDE SEQUENCE</scope>
    <source>
        <strain evidence="2">Hildebrandi</strain>
    </source>
</reference>
<dbReference type="OrthoDB" id="53383at2759"/>
<feature type="compositionally biased region" description="Acidic residues" evidence="1">
    <location>
        <begin position="1"/>
        <end position="39"/>
    </location>
</feature>
<accession>A0A9K3KK02</accession>
<feature type="compositionally biased region" description="Basic and acidic residues" evidence="1">
    <location>
        <begin position="306"/>
        <end position="321"/>
    </location>
</feature>
<feature type="compositionally biased region" description="Polar residues" evidence="1">
    <location>
        <begin position="134"/>
        <end position="145"/>
    </location>
</feature>
<feature type="compositionally biased region" description="Acidic residues" evidence="1">
    <location>
        <begin position="355"/>
        <end position="367"/>
    </location>
</feature>
<feature type="region of interest" description="Disordered" evidence="1">
    <location>
        <begin position="1"/>
        <end position="45"/>
    </location>
</feature>
<gene>
    <name evidence="2" type="ORF">IV203_032655</name>
</gene>
<feature type="compositionally biased region" description="Polar residues" evidence="1">
    <location>
        <begin position="162"/>
        <end position="179"/>
    </location>
</feature>